<evidence type="ECO:0000259" key="1">
    <source>
        <dbReference type="SMART" id="SM01321"/>
    </source>
</evidence>
<proteinExistence type="predicted"/>
<dbReference type="OrthoDB" id="9814067at2"/>
<dbReference type="Proteomes" id="UP000295375">
    <property type="component" value="Unassembled WGS sequence"/>
</dbReference>
<comment type="caution">
    <text evidence="2">The sequence shown here is derived from an EMBL/GenBank/DDBJ whole genome shotgun (WGS) entry which is preliminary data.</text>
</comment>
<accession>A0A4R6UYY8</accession>
<dbReference type="GO" id="GO:0006313">
    <property type="term" value="P:DNA transposition"/>
    <property type="evidence" value="ECO:0007669"/>
    <property type="project" value="InterPro"/>
</dbReference>
<dbReference type="InterPro" id="IPR002686">
    <property type="entry name" value="Transposase_17"/>
</dbReference>
<keyword evidence="3" id="KW-1185">Reference proteome</keyword>
<dbReference type="InterPro" id="IPR036515">
    <property type="entry name" value="Transposase_17_sf"/>
</dbReference>
<dbReference type="SUPFAM" id="SSF143422">
    <property type="entry name" value="Transposase IS200-like"/>
    <property type="match status" value="1"/>
</dbReference>
<dbReference type="AlphaFoldDB" id="A0A4R6UYY8"/>
<dbReference type="Gene3D" id="3.30.70.1290">
    <property type="entry name" value="Transposase IS200-like"/>
    <property type="match status" value="1"/>
</dbReference>
<reference evidence="2 3" key="1">
    <citation type="submission" date="2019-03" db="EMBL/GenBank/DDBJ databases">
        <title>Genomic Encyclopedia of Type Strains, Phase IV (KMG-IV): sequencing the most valuable type-strain genomes for metagenomic binning, comparative biology and taxonomic classification.</title>
        <authorList>
            <person name="Goeker M."/>
        </authorList>
    </citation>
    <scope>NUCLEOTIDE SEQUENCE [LARGE SCALE GENOMIC DNA]</scope>
    <source>
        <strain evidence="2 3">DSM 103792</strain>
    </source>
</reference>
<evidence type="ECO:0000313" key="2">
    <source>
        <dbReference type="EMBL" id="TDQ51329.1"/>
    </source>
</evidence>
<feature type="domain" description="Transposase IS200-like" evidence="1">
    <location>
        <begin position="12"/>
        <end position="191"/>
    </location>
</feature>
<dbReference type="PANTHER" id="PTHR34322">
    <property type="entry name" value="TRANSPOSASE, Y1_TNP DOMAIN-CONTAINING"/>
    <property type="match status" value="1"/>
</dbReference>
<sequence length="352" mass="40519">MTRARSSLVSLSDTPYYHVVGRCVRRAFLCGFDKLTNQDYSHRKIWVLERLRQLSSVFCIELCAYAVMSNHYHLVVHVNAKAAEALADIEVMNRWQRLFSLPVLASRYAQFLEQRIEMSEYEIVVAKELVATWRSRLMDLSWYMRCLNEHIARQANEEDGCKGRFWEGRFKSQAILDEAGLLACMVYVDLNPIRAGIVSIPELSDATSIQQRIGEWKRSSDSMIERHQAPINSLGSESITGDNHSVPLLPLTGAITAERISGVPYPFKEYLELVDWTGRCIRIDKRGHIASTVPPILRRLNLDAERFVRDIKSRRPGYGRSIGLRVRLRQFSETIMLRHFRGWGLYEAVAVK</sequence>
<dbReference type="EMBL" id="SNYM01000001">
    <property type="protein sequence ID" value="TDQ51329.1"/>
    <property type="molecule type" value="Genomic_DNA"/>
</dbReference>
<evidence type="ECO:0000313" key="3">
    <source>
        <dbReference type="Proteomes" id="UP000295375"/>
    </source>
</evidence>
<name>A0A4R6UYY8_9GAMM</name>
<dbReference type="GO" id="GO:0003677">
    <property type="term" value="F:DNA binding"/>
    <property type="evidence" value="ECO:0007669"/>
    <property type="project" value="InterPro"/>
</dbReference>
<dbReference type="GO" id="GO:0004803">
    <property type="term" value="F:transposase activity"/>
    <property type="evidence" value="ECO:0007669"/>
    <property type="project" value="InterPro"/>
</dbReference>
<protein>
    <recommendedName>
        <fullName evidence="1">Transposase IS200-like domain-containing protein</fullName>
    </recommendedName>
</protein>
<gene>
    <name evidence="2" type="ORF">EV696_101303</name>
</gene>
<organism evidence="2 3">
    <name type="scientific">Permianibacter aggregans</name>
    <dbReference type="NCBI Taxonomy" id="1510150"/>
    <lineage>
        <taxon>Bacteria</taxon>
        <taxon>Pseudomonadati</taxon>
        <taxon>Pseudomonadota</taxon>
        <taxon>Gammaproteobacteria</taxon>
        <taxon>Pseudomonadales</taxon>
        <taxon>Pseudomonadaceae</taxon>
        <taxon>Permianibacter</taxon>
    </lineage>
</organism>
<dbReference type="SMART" id="SM01321">
    <property type="entry name" value="Y1_Tnp"/>
    <property type="match status" value="1"/>
</dbReference>
<dbReference type="RefSeq" id="WP_133587227.1">
    <property type="nucleotide sequence ID" value="NZ_CP037953.1"/>
</dbReference>
<dbReference type="PANTHER" id="PTHR34322:SF2">
    <property type="entry name" value="TRANSPOSASE IS200-LIKE DOMAIN-CONTAINING PROTEIN"/>
    <property type="match status" value="1"/>
</dbReference>